<comment type="subcellular location">
    <subcellularLocation>
        <location evidence="5">Vacuole membrane</location>
        <topology evidence="5">Peripheral membrane protein</topology>
    </subcellularLocation>
</comment>
<feature type="compositionally biased region" description="Basic and acidic residues" evidence="6">
    <location>
        <begin position="158"/>
        <end position="175"/>
    </location>
</feature>
<organism evidence="8 9">
    <name type="scientific">Aureobasidium pullulans</name>
    <name type="common">Black yeast</name>
    <name type="synonym">Pullularia pullulans</name>
    <dbReference type="NCBI Taxonomy" id="5580"/>
    <lineage>
        <taxon>Eukaryota</taxon>
        <taxon>Fungi</taxon>
        <taxon>Dikarya</taxon>
        <taxon>Ascomycota</taxon>
        <taxon>Pezizomycotina</taxon>
        <taxon>Dothideomycetes</taxon>
        <taxon>Dothideomycetidae</taxon>
        <taxon>Dothideales</taxon>
        <taxon>Saccotheciaceae</taxon>
        <taxon>Aureobasidium</taxon>
    </lineage>
</organism>
<dbReference type="GO" id="GO:1990130">
    <property type="term" value="C:GATOR1 complex"/>
    <property type="evidence" value="ECO:0007669"/>
    <property type="project" value="TreeGrafter"/>
</dbReference>
<feature type="region of interest" description="Disordered" evidence="6">
    <location>
        <begin position="229"/>
        <end position="299"/>
    </location>
</feature>
<dbReference type="GO" id="GO:0005774">
    <property type="term" value="C:vacuolar membrane"/>
    <property type="evidence" value="ECO:0007669"/>
    <property type="project" value="UniProtKB-SubCell"/>
</dbReference>
<comment type="caution">
    <text evidence="8">The sequence shown here is derived from an EMBL/GenBank/DDBJ whole genome shotgun (WGS) entry which is preliminary data.</text>
</comment>
<feature type="region of interest" description="Disordered" evidence="6">
    <location>
        <begin position="702"/>
        <end position="769"/>
    </location>
</feature>
<dbReference type="Pfam" id="PF24064">
    <property type="entry name" value="HTH_NPRL3"/>
    <property type="match status" value="1"/>
</dbReference>
<feature type="compositionally biased region" description="Polar residues" evidence="6">
    <location>
        <begin position="662"/>
        <end position="671"/>
    </location>
</feature>
<feature type="domain" description="GATOR1 complex protein NPRL3 C-terminal HTH" evidence="7">
    <location>
        <begin position="788"/>
        <end position="846"/>
    </location>
</feature>
<evidence type="ECO:0000256" key="3">
    <source>
        <dbReference type="ARBA" id="ARBA00025376"/>
    </source>
</evidence>
<evidence type="ECO:0000256" key="6">
    <source>
        <dbReference type="SAM" id="MobiDB-lite"/>
    </source>
</evidence>
<dbReference type="AlphaFoldDB" id="A0A4S9F657"/>
<feature type="compositionally biased region" description="Acidic residues" evidence="6">
    <location>
        <begin position="65"/>
        <end position="85"/>
    </location>
</feature>
<dbReference type="GO" id="GO:0051321">
    <property type="term" value="P:meiotic cell cycle"/>
    <property type="evidence" value="ECO:0007669"/>
    <property type="project" value="UniProtKB-UniRule"/>
</dbReference>
<feature type="region of interest" description="Disordered" evidence="6">
    <location>
        <begin position="58"/>
        <end position="175"/>
    </location>
</feature>
<name>A0A4S9F657_AURPU</name>
<dbReference type="EMBL" id="QZAV01000017">
    <property type="protein sequence ID" value="THX42786.1"/>
    <property type="molecule type" value="Genomic_DNA"/>
</dbReference>
<comment type="similarity">
    <text evidence="1 5">Belongs to the NPR3 family.</text>
</comment>
<dbReference type="InterPro" id="IPR005365">
    <property type="entry name" value="Npr3"/>
</dbReference>
<dbReference type="GO" id="GO:1904262">
    <property type="term" value="P:negative regulation of TORC1 signaling"/>
    <property type="evidence" value="ECO:0007669"/>
    <property type="project" value="TreeGrafter"/>
</dbReference>
<dbReference type="GO" id="GO:0010508">
    <property type="term" value="P:positive regulation of autophagy"/>
    <property type="evidence" value="ECO:0007669"/>
    <property type="project" value="TreeGrafter"/>
</dbReference>
<dbReference type="PANTHER" id="PTHR13153:SF5">
    <property type="entry name" value="GATOR COMPLEX PROTEIN NPRL3"/>
    <property type="match status" value="1"/>
</dbReference>
<feature type="compositionally biased region" description="Polar residues" evidence="6">
    <location>
        <begin position="702"/>
        <end position="716"/>
    </location>
</feature>
<feature type="compositionally biased region" description="Pro residues" evidence="6">
    <location>
        <begin position="281"/>
        <end position="290"/>
    </location>
</feature>
<proteinExistence type="inferred from homology"/>
<feature type="compositionally biased region" description="Acidic residues" evidence="6">
    <location>
        <begin position="121"/>
        <end position="137"/>
    </location>
</feature>
<keyword evidence="5" id="KW-0469">Meiosis</keyword>
<dbReference type="GO" id="GO:0034198">
    <property type="term" value="P:cellular response to amino acid starvation"/>
    <property type="evidence" value="ECO:0007669"/>
    <property type="project" value="TreeGrafter"/>
</dbReference>
<dbReference type="GO" id="GO:0038202">
    <property type="term" value="P:TORC1 signaling"/>
    <property type="evidence" value="ECO:0007669"/>
    <property type="project" value="TreeGrafter"/>
</dbReference>
<evidence type="ECO:0000256" key="4">
    <source>
        <dbReference type="ARBA" id="ARBA00030028"/>
    </source>
</evidence>
<sequence>MQVTRVWNTTAMPIRPFSLPPNPSLVAVILIIRTRSGPRLVFHYPGIPEAIQRNTSWHFGSANSDSEDAGSSSDDDQTVVSDDESTTSSRQTARPSIVSQSRGVGSISSKRTTRTLHSDAPDNDEDDDDIDNLDVDVLDLNSSPADKPSPATANNNTTHDRSTNNARHETTTTDKRNVCEWEKLLGYPVEGLEMMLSPPSSMHKKRFEVMLDDLVFLGYPIFVRDDGTWKKKKSKRRATTQDGKSSQGGDGQEEEDANDSGSENENDDDEEGEGRDMFSPPLSPLTPRRPPQSSDLPHSYRSEANMSEAASETGSANSNQDEMTMFHVVFVMNPPALEYHIRLQEMYDNVVKKFAKALRYEQARSNAIYQDAKKMQSLKAQAKENKTPMSVLWPTLITQCSLAKAIAILYTSIANNKIAHISIGQGFEASIQIPQAISTPYVPTPTEPQLPGLWLTTANSLSDDGQSLSPHAALLLLEDKDIMLKEVEGDGKDPASPLAFFIRELTPTKSLTKLSAALSLPLSDVQFLARHLIYWRRARAIPPLHIRDTYIVSPNCDMRQLTKAMPLYAARFSALPSLPKMLQNLSGKPIQYGFLIPSKDHKPAYMEILAWLLRGTWVTQLRTFAWVKVSAEVKAAVGIKMRADFEEKMAKRPPSALKQAALNSKLSQQGSNDRRTSEDFDSISEVASSRLSIASSQLLSPTLSRSASDAGSNGSGRTAIPPPPQPHRAETSPNLQATRDLAPSPPSILSNSSNHDDDSSTIASASLPSCDPASYEQTLVLSPHKASTEESRWLAYIGANLKDAEAKECWGVLVKHFDGKRAMEEIGAREGLKRSKVQALLQKLEGEGVVHVVRHW</sequence>
<evidence type="ECO:0000256" key="2">
    <source>
        <dbReference type="ARBA" id="ARBA00017880"/>
    </source>
</evidence>
<evidence type="ECO:0000313" key="9">
    <source>
        <dbReference type="Proteomes" id="UP000308953"/>
    </source>
</evidence>
<evidence type="ECO:0000256" key="1">
    <source>
        <dbReference type="ARBA" id="ARBA00010546"/>
    </source>
</evidence>
<protein>
    <recommendedName>
        <fullName evidence="2 5">Nitrogen permease regulator 3</fullName>
    </recommendedName>
    <alternativeName>
        <fullName evidence="4 5">Required for meiotic nuclear division protein 11</fullName>
    </alternativeName>
</protein>
<evidence type="ECO:0000313" key="8">
    <source>
        <dbReference type="EMBL" id="THX42786.1"/>
    </source>
</evidence>
<keyword evidence="5" id="KW-0732">Signal</keyword>
<feature type="region of interest" description="Disordered" evidence="6">
    <location>
        <begin position="662"/>
        <end position="681"/>
    </location>
</feature>
<comment type="function">
    <text evidence="3 5">Mediates inactivation of the TORC1 complex in response to amino acid starvation. Required for meiotic nuclear division.</text>
</comment>
<evidence type="ECO:0000259" key="7">
    <source>
        <dbReference type="Pfam" id="PF24064"/>
    </source>
</evidence>
<gene>
    <name evidence="8" type="ORF">D6D10_01663</name>
</gene>
<reference evidence="8 9" key="1">
    <citation type="submission" date="2018-10" db="EMBL/GenBank/DDBJ databases">
        <title>Fifty Aureobasidium pullulans genomes reveal a recombining polyextremotolerant generalist.</title>
        <authorList>
            <person name="Gostincar C."/>
            <person name="Turk M."/>
            <person name="Zajc J."/>
            <person name="Gunde-Cimerman N."/>
        </authorList>
    </citation>
    <scope>NUCLEOTIDE SEQUENCE [LARGE SCALE GENOMIC DNA]</scope>
    <source>
        <strain evidence="8 9">EXF-9785</strain>
    </source>
</reference>
<feature type="compositionally biased region" description="Acidic residues" evidence="6">
    <location>
        <begin position="251"/>
        <end position="273"/>
    </location>
</feature>
<accession>A0A4S9F657</accession>
<evidence type="ECO:0000256" key="5">
    <source>
        <dbReference type="RuleBase" id="RU368069"/>
    </source>
</evidence>
<dbReference type="Pfam" id="PF03666">
    <property type="entry name" value="NPR3"/>
    <property type="match status" value="1"/>
</dbReference>
<dbReference type="PANTHER" id="PTHR13153">
    <property type="entry name" value="CGTHBA PROTEIN -14 GENE PROTEIN"/>
    <property type="match status" value="1"/>
</dbReference>
<dbReference type="Proteomes" id="UP000308953">
    <property type="component" value="Unassembled WGS sequence"/>
</dbReference>
<feature type="compositionally biased region" description="Polar residues" evidence="6">
    <location>
        <begin position="90"/>
        <end position="110"/>
    </location>
</feature>
<dbReference type="InterPro" id="IPR056603">
    <property type="entry name" value="HTH_NPRL3"/>
</dbReference>